<dbReference type="Proteomes" id="UP001295794">
    <property type="component" value="Unassembled WGS sequence"/>
</dbReference>
<evidence type="ECO:0000256" key="1">
    <source>
        <dbReference type="SAM" id="Coils"/>
    </source>
</evidence>
<gene>
    <name evidence="3" type="ORF">MYCIT1_LOCUS9854</name>
</gene>
<keyword evidence="4" id="KW-1185">Reference proteome</keyword>
<proteinExistence type="predicted"/>
<evidence type="ECO:0000256" key="2">
    <source>
        <dbReference type="SAM" id="MobiDB-lite"/>
    </source>
</evidence>
<feature type="compositionally biased region" description="Polar residues" evidence="2">
    <location>
        <begin position="22"/>
        <end position="33"/>
    </location>
</feature>
<organism evidence="3 4">
    <name type="scientific">Mycena citricolor</name>
    <dbReference type="NCBI Taxonomy" id="2018698"/>
    <lineage>
        <taxon>Eukaryota</taxon>
        <taxon>Fungi</taxon>
        <taxon>Dikarya</taxon>
        <taxon>Basidiomycota</taxon>
        <taxon>Agaricomycotina</taxon>
        <taxon>Agaricomycetes</taxon>
        <taxon>Agaricomycetidae</taxon>
        <taxon>Agaricales</taxon>
        <taxon>Marasmiineae</taxon>
        <taxon>Mycenaceae</taxon>
        <taxon>Mycena</taxon>
    </lineage>
</organism>
<feature type="region of interest" description="Disordered" evidence="2">
    <location>
        <begin position="63"/>
        <end position="96"/>
    </location>
</feature>
<dbReference type="AlphaFoldDB" id="A0AAD2H053"/>
<name>A0AAD2H053_9AGAR</name>
<evidence type="ECO:0000313" key="4">
    <source>
        <dbReference type="Proteomes" id="UP001295794"/>
    </source>
</evidence>
<keyword evidence="1" id="KW-0175">Coiled coil</keyword>
<feature type="region of interest" description="Disordered" evidence="2">
    <location>
        <begin position="1"/>
        <end position="33"/>
    </location>
</feature>
<feature type="coiled-coil region" evidence="1">
    <location>
        <begin position="226"/>
        <end position="292"/>
    </location>
</feature>
<reference evidence="3" key="1">
    <citation type="submission" date="2023-11" db="EMBL/GenBank/DDBJ databases">
        <authorList>
            <person name="De Vega J J."/>
            <person name="De Vega J J."/>
        </authorList>
    </citation>
    <scope>NUCLEOTIDE SEQUENCE</scope>
</reference>
<accession>A0AAD2H053</accession>
<dbReference type="EMBL" id="CAVNYO010000122">
    <property type="protein sequence ID" value="CAK5267389.1"/>
    <property type="molecule type" value="Genomic_DNA"/>
</dbReference>
<comment type="caution">
    <text evidence="3">The sequence shown here is derived from an EMBL/GenBank/DDBJ whole genome shotgun (WGS) entry which is preliminary data.</text>
</comment>
<sequence length="294" mass="33094">MADTPQPGPLPSLLRFGDSSDHSPAQIQPQQTPLPAVYRQWLTPPNQRVAPYQTYKPIHWHFNSQERSLGSGTPPQLPSSSPPRSSSPICTSEPEGSLLTAAVTSERSRKPRNRVTKKNPVFGEVQGAMRGSKHISILRNKALRDKVEVKSEASARFLRLSADIIERCERLSVETGSWVHFSAQHRFAADPFLHYTSPALLKEAKQDMTRITNDFSKLFKTLMAARNESTKELHKKLTEAQEKEKEAAAALEQSQQNVADAARQMEMQAEELRAKELELESYRIRLRMAQGQSK</sequence>
<feature type="compositionally biased region" description="Pro residues" evidence="2">
    <location>
        <begin position="1"/>
        <end position="10"/>
    </location>
</feature>
<protein>
    <submittedName>
        <fullName evidence="3">Uncharacterized protein</fullName>
    </submittedName>
</protein>
<evidence type="ECO:0000313" key="3">
    <source>
        <dbReference type="EMBL" id="CAK5267389.1"/>
    </source>
</evidence>